<dbReference type="AlphaFoldDB" id="A0AAE4JHS6"/>
<keyword evidence="2" id="KW-0255">Endonuclease</keyword>
<dbReference type="RefSeq" id="WP_310897460.1">
    <property type="nucleotide sequence ID" value="NZ_JAMQOM010000008.1"/>
</dbReference>
<organism evidence="2 3">
    <name type="scientific">Haloarcula terrestris</name>
    <dbReference type="NCBI Taxonomy" id="2950533"/>
    <lineage>
        <taxon>Archaea</taxon>
        <taxon>Methanobacteriati</taxon>
        <taxon>Methanobacteriota</taxon>
        <taxon>Stenosarchaea group</taxon>
        <taxon>Halobacteria</taxon>
        <taxon>Halobacteriales</taxon>
        <taxon>Haloarculaceae</taxon>
        <taxon>Haloarcula</taxon>
    </lineage>
</organism>
<dbReference type="InterPro" id="IPR003615">
    <property type="entry name" value="HNH_nuc"/>
</dbReference>
<accession>A0AAE4JHS6</accession>
<dbReference type="PROSITE" id="PS50157">
    <property type="entry name" value="ZINC_FINGER_C2H2_2"/>
    <property type="match status" value="1"/>
</dbReference>
<keyword evidence="2" id="KW-0540">Nuclease</keyword>
<dbReference type="EMBL" id="JAMQOM010000008">
    <property type="protein sequence ID" value="MDS0222847.1"/>
    <property type="molecule type" value="Genomic_DNA"/>
</dbReference>
<protein>
    <submittedName>
        <fullName evidence="2">HNH endonuclease</fullName>
    </submittedName>
</protein>
<dbReference type="Pfam" id="PF18780">
    <property type="entry name" value="HNH_repeat"/>
    <property type="match status" value="3"/>
</dbReference>
<evidence type="ECO:0000313" key="2">
    <source>
        <dbReference type="EMBL" id="MDS0222847.1"/>
    </source>
</evidence>
<dbReference type="PROSITE" id="PS00028">
    <property type="entry name" value="ZINC_FINGER_C2H2_1"/>
    <property type="match status" value="1"/>
</dbReference>
<evidence type="ECO:0000259" key="1">
    <source>
        <dbReference type="PROSITE" id="PS50157"/>
    </source>
</evidence>
<evidence type="ECO:0000313" key="3">
    <source>
        <dbReference type="Proteomes" id="UP001253439"/>
    </source>
</evidence>
<keyword evidence="3" id="KW-1185">Reference proteome</keyword>
<comment type="caution">
    <text evidence="2">The sequence shown here is derived from an EMBL/GenBank/DDBJ whole genome shotgun (WGS) entry which is preliminary data.</text>
</comment>
<dbReference type="GO" id="GO:0004519">
    <property type="term" value="F:endonuclease activity"/>
    <property type="evidence" value="ECO:0007669"/>
    <property type="project" value="UniProtKB-KW"/>
</dbReference>
<gene>
    <name evidence="2" type="ORF">NDI54_15990</name>
</gene>
<dbReference type="Proteomes" id="UP001253439">
    <property type="component" value="Unassembled WGS sequence"/>
</dbReference>
<dbReference type="InterPro" id="IPR013087">
    <property type="entry name" value="Znf_C2H2_type"/>
</dbReference>
<name>A0AAE4JHS6_9EURY</name>
<sequence length="303" mass="34253">MDEKETHCCYFCDVSFEDPSKLKQHHKSHDSKIPKTEIQDEILRLASNFGRAPTCDEMKREGIFSVSIAKLRFGSWSSALRSVGLEPAVEFGVTPDDIREDIQDVAETLGQPPTASDMRELGTYSVKLAQKRFDSWNNALSAAGFSPNQRHAIPERELLDELTRLKEELGQVPTADDMDERGQFSRRAYFRCWDGWQDVVRAAGYEPKGYPTGSDNHRWKEGSVCDETEYGPEWGEQRKVALERDEHTCQMPGCSISSDEHLEKYSHNIHVHHVQPLSSYRNENGDIGSVVSLAATATTALSW</sequence>
<keyword evidence="2" id="KW-0378">Hydrolase</keyword>
<dbReference type="CDD" id="cd00085">
    <property type="entry name" value="HNHc"/>
    <property type="match status" value="1"/>
</dbReference>
<feature type="domain" description="C2H2-type" evidence="1">
    <location>
        <begin position="7"/>
        <end position="34"/>
    </location>
</feature>
<dbReference type="InterPro" id="IPR041025">
    <property type="entry name" value="HNH_repeat"/>
</dbReference>
<reference evidence="2 3" key="1">
    <citation type="submission" date="2022-06" db="EMBL/GenBank/DDBJ databases">
        <title>Haloarcula sp. a new haloarchaeum isolate from saline soil.</title>
        <authorList>
            <person name="Strakova D."/>
            <person name="Galisteo C."/>
            <person name="Sanchez-Porro C."/>
            <person name="Ventosa A."/>
        </authorList>
    </citation>
    <scope>NUCLEOTIDE SEQUENCE [LARGE SCALE GENOMIC DNA]</scope>
    <source>
        <strain evidence="2 3">S1AR25-5A</strain>
    </source>
</reference>
<proteinExistence type="predicted"/>